<reference evidence="1" key="1">
    <citation type="submission" date="2014-09" db="EMBL/GenBank/DDBJ databases">
        <authorList>
            <person name="Magalhaes I.L.F."/>
            <person name="Oliveira U."/>
            <person name="Santos F.R."/>
            <person name="Vidigal T.H.D.A."/>
            <person name="Brescovit A.D."/>
            <person name="Santos A.J."/>
        </authorList>
    </citation>
    <scope>NUCLEOTIDE SEQUENCE</scope>
    <source>
        <tissue evidence="1">Shoot tissue taken approximately 20 cm above the soil surface</tissue>
    </source>
</reference>
<protein>
    <submittedName>
        <fullName evidence="1">Uncharacterized protein</fullName>
    </submittedName>
</protein>
<organism evidence="1">
    <name type="scientific">Arundo donax</name>
    <name type="common">Giant reed</name>
    <name type="synonym">Donax arundinaceus</name>
    <dbReference type="NCBI Taxonomy" id="35708"/>
    <lineage>
        <taxon>Eukaryota</taxon>
        <taxon>Viridiplantae</taxon>
        <taxon>Streptophyta</taxon>
        <taxon>Embryophyta</taxon>
        <taxon>Tracheophyta</taxon>
        <taxon>Spermatophyta</taxon>
        <taxon>Magnoliopsida</taxon>
        <taxon>Liliopsida</taxon>
        <taxon>Poales</taxon>
        <taxon>Poaceae</taxon>
        <taxon>PACMAD clade</taxon>
        <taxon>Arundinoideae</taxon>
        <taxon>Arundineae</taxon>
        <taxon>Arundo</taxon>
    </lineage>
</organism>
<dbReference type="EMBL" id="GBRH01188007">
    <property type="protein sequence ID" value="JAE09889.1"/>
    <property type="molecule type" value="Transcribed_RNA"/>
</dbReference>
<accession>A0A0A9FF79</accession>
<evidence type="ECO:0000313" key="1">
    <source>
        <dbReference type="EMBL" id="JAE09889.1"/>
    </source>
</evidence>
<proteinExistence type="predicted"/>
<dbReference type="AlphaFoldDB" id="A0A0A9FF79"/>
<reference evidence="1" key="2">
    <citation type="journal article" date="2015" name="Data Brief">
        <title>Shoot transcriptome of the giant reed, Arundo donax.</title>
        <authorList>
            <person name="Barrero R.A."/>
            <person name="Guerrero F.D."/>
            <person name="Moolhuijzen P."/>
            <person name="Goolsby J.A."/>
            <person name="Tidwell J."/>
            <person name="Bellgard S.E."/>
            <person name="Bellgard M.I."/>
        </authorList>
    </citation>
    <scope>NUCLEOTIDE SEQUENCE</scope>
    <source>
        <tissue evidence="1">Shoot tissue taken approximately 20 cm above the soil surface</tissue>
    </source>
</reference>
<name>A0A0A9FF79_ARUDO</name>
<sequence>MANDLAYIERRLRLDGCPGPWVLAVTRRRVAKVLSEVFQEQEELAADGGEEGNDVVRAAGRPRADGDTQCVGVEGRDGRAGFFGLHGEDPGAVGDEVPRPHVRGFDAGDRRLCEPLRRQVSVGVGVEVVDIQLVNAVAHIPVVQEQVEMLLPLLRQPLGGAVVALGRALALGHTLSPHLPWLVCLSPLVYGGAPHG</sequence>